<name>A0A2P8DYM3_9BACT</name>
<dbReference type="AlphaFoldDB" id="A0A2P8DYM3"/>
<evidence type="ECO:0000313" key="2">
    <source>
        <dbReference type="Proteomes" id="UP000240708"/>
    </source>
</evidence>
<sequence>MDMRYRLLFSFFLSFILIVSCREIENPRLDFGKDYQPLEVGLYWIYEVEEMIVFGENDSQTEQYFIRDIVDYSFINSQNEEVFVIRRERSENRINWLPLQGYSLHFRGNALLRNFENQKTVNLVLPAKVGTKWDAMVYNSSPRDDFEIEFMGNVTIGLQLFQRSLIVRQEEDDDQVTFRDNRYEIYTRGVGMVEQYYEVFTYCSRNDCLGQMIKDSGRKTHMKISMYGKL</sequence>
<dbReference type="Proteomes" id="UP000240708">
    <property type="component" value="Unassembled WGS sequence"/>
</dbReference>
<evidence type="ECO:0008006" key="3">
    <source>
        <dbReference type="Google" id="ProtNLM"/>
    </source>
</evidence>
<reference evidence="1 2" key="1">
    <citation type="submission" date="2018-03" db="EMBL/GenBank/DDBJ databases">
        <title>Genomic Encyclopedia of Archaeal and Bacterial Type Strains, Phase II (KMG-II): from individual species to whole genera.</title>
        <authorList>
            <person name="Goeker M."/>
        </authorList>
    </citation>
    <scope>NUCLEOTIDE SEQUENCE [LARGE SCALE GENOMIC DNA]</scope>
    <source>
        <strain evidence="1 2">DSM 28057</strain>
    </source>
</reference>
<proteinExistence type="predicted"/>
<gene>
    <name evidence="1" type="ORF">CLV48_11096</name>
</gene>
<evidence type="ECO:0000313" key="1">
    <source>
        <dbReference type="EMBL" id="PSL02313.1"/>
    </source>
</evidence>
<comment type="caution">
    <text evidence="1">The sequence shown here is derived from an EMBL/GenBank/DDBJ whole genome shotgun (WGS) entry which is preliminary data.</text>
</comment>
<protein>
    <recommendedName>
        <fullName evidence="3">Lipoprotein</fullName>
    </recommendedName>
</protein>
<keyword evidence="2" id="KW-1185">Reference proteome</keyword>
<dbReference type="PROSITE" id="PS51257">
    <property type="entry name" value="PROKAR_LIPOPROTEIN"/>
    <property type="match status" value="1"/>
</dbReference>
<accession>A0A2P8DYM3</accession>
<organism evidence="1 2">
    <name type="scientific">Cecembia rubra</name>
    <dbReference type="NCBI Taxonomy" id="1485585"/>
    <lineage>
        <taxon>Bacteria</taxon>
        <taxon>Pseudomonadati</taxon>
        <taxon>Bacteroidota</taxon>
        <taxon>Cytophagia</taxon>
        <taxon>Cytophagales</taxon>
        <taxon>Cyclobacteriaceae</taxon>
        <taxon>Cecembia</taxon>
    </lineage>
</organism>
<dbReference type="EMBL" id="PYGF01000010">
    <property type="protein sequence ID" value="PSL02313.1"/>
    <property type="molecule type" value="Genomic_DNA"/>
</dbReference>